<evidence type="ECO:0000313" key="2">
    <source>
        <dbReference type="EMBL" id="CAK0892107.1"/>
    </source>
</evidence>
<dbReference type="EMBL" id="CAUYUJ010019564">
    <property type="protein sequence ID" value="CAK0892107.1"/>
    <property type="molecule type" value="Genomic_DNA"/>
</dbReference>
<accession>A0ABN9WYZ8</accession>
<reference evidence="2" key="1">
    <citation type="submission" date="2023-10" db="EMBL/GenBank/DDBJ databases">
        <authorList>
            <person name="Chen Y."/>
            <person name="Shah S."/>
            <person name="Dougan E. K."/>
            <person name="Thang M."/>
            <person name="Chan C."/>
        </authorList>
    </citation>
    <scope>NUCLEOTIDE SEQUENCE [LARGE SCALE GENOMIC DNA]</scope>
</reference>
<organism evidence="2 3">
    <name type="scientific">Prorocentrum cordatum</name>
    <dbReference type="NCBI Taxonomy" id="2364126"/>
    <lineage>
        <taxon>Eukaryota</taxon>
        <taxon>Sar</taxon>
        <taxon>Alveolata</taxon>
        <taxon>Dinophyceae</taxon>
        <taxon>Prorocentrales</taxon>
        <taxon>Prorocentraceae</taxon>
        <taxon>Prorocentrum</taxon>
    </lineage>
</organism>
<evidence type="ECO:0000256" key="1">
    <source>
        <dbReference type="SAM" id="MobiDB-lite"/>
    </source>
</evidence>
<comment type="caution">
    <text evidence="2">The sequence shown here is derived from an EMBL/GenBank/DDBJ whole genome shotgun (WGS) entry which is preliminary data.</text>
</comment>
<proteinExistence type="predicted"/>
<sequence>MLALAVEGGVMEPAAPPSPPPGQWTLVAPPLSAQLRSRSQPTAENRQQQEAVTELMEMPTQWVGANSTKPELPQDNSKKEKRDNNNKSKRETKKAKKAEDLFDIFSDDEHEDYYLDGDDAADGWACWHRGKVPEDPFTDVSKLNMEAFAKTECAREARLALWRLKDYKKYEFEGDEGSFKELTVAHDSDDIFAELAAVPPFPMSDSGHEDSEVLTASAEADTCDEISLLVKSLFEECKESFLELLRAQPECQGALKASLPHLEE</sequence>
<feature type="compositionally biased region" description="Polar residues" evidence="1">
    <location>
        <begin position="34"/>
        <end position="51"/>
    </location>
</feature>
<evidence type="ECO:0000313" key="3">
    <source>
        <dbReference type="Proteomes" id="UP001189429"/>
    </source>
</evidence>
<keyword evidence="3" id="KW-1185">Reference proteome</keyword>
<dbReference type="Proteomes" id="UP001189429">
    <property type="component" value="Unassembled WGS sequence"/>
</dbReference>
<protein>
    <submittedName>
        <fullName evidence="2">Uncharacterized protein</fullName>
    </submittedName>
</protein>
<name>A0ABN9WYZ8_9DINO</name>
<gene>
    <name evidence="2" type="ORF">PCOR1329_LOCUS71844</name>
</gene>
<feature type="region of interest" description="Disordered" evidence="1">
    <location>
        <begin position="1"/>
        <end position="97"/>
    </location>
</feature>
<feature type="compositionally biased region" description="Basic and acidic residues" evidence="1">
    <location>
        <begin position="76"/>
        <end position="89"/>
    </location>
</feature>